<dbReference type="FunFam" id="2.60.40.10:FF:000033">
    <property type="entry name" value="Killer cell immunoglobulin-like receptor"/>
    <property type="match status" value="1"/>
</dbReference>
<evidence type="ECO:0000256" key="9">
    <source>
        <dbReference type="ARBA" id="ARBA00023157"/>
    </source>
</evidence>
<feature type="domain" description="Ig-like" evidence="16">
    <location>
        <begin position="458"/>
        <end position="524"/>
    </location>
</feature>
<evidence type="ECO:0000256" key="8">
    <source>
        <dbReference type="ARBA" id="ARBA00023136"/>
    </source>
</evidence>
<dbReference type="Gene3D" id="2.60.40.10">
    <property type="entry name" value="Immunoglobulins"/>
    <property type="match status" value="4"/>
</dbReference>
<dbReference type="PROSITE" id="PS50835">
    <property type="entry name" value="IG_LIKE"/>
    <property type="match status" value="1"/>
</dbReference>
<keyword evidence="9" id="KW-1015">Disulfide bond</keyword>
<dbReference type="GO" id="GO:0005886">
    <property type="term" value="C:plasma membrane"/>
    <property type="evidence" value="ECO:0007669"/>
    <property type="project" value="TreeGrafter"/>
</dbReference>
<reference evidence="17 18" key="1">
    <citation type="journal article" date="2019" name="PLoS ONE">
        <title>Genomic analyses reveal an absence of contemporary introgressive admixture between fin whales and blue whales, despite known hybrids.</title>
        <authorList>
            <person name="Westbury M.V."/>
            <person name="Petersen B."/>
            <person name="Lorenzen E.D."/>
        </authorList>
    </citation>
    <scope>NUCLEOTIDE SEQUENCE [LARGE SCALE GENOMIC DNA]</scope>
    <source>
        <strain evidence="17">FinWhale-01</strain>
    </source>
</reference>
<dbReference type="SUPFAM" id="SSF48726">
    <property type="entry name" value="Immunoglobulin"/>
    <property type="match status" value="4"/>
</dbReference>
<keyword evidence="5" id="KW-0732">Signal</keyword>
<feature type="region of interest" description="Disordered" evidence="15">
    <location>
        <begin position="88"/>
        <end position="113"/>
    </location>
</feature>
<keyword evidence="6" id="KW-0677">Repeat</keyword>
<evidence type="ECO:0000256" key="6">
    <source>
        <dbReference type="ARBA" id="ARBA00022737"/>
    </source>
</evidence>
<dbReference type="Pfam" id="PF00047">
    <property type="entry name" value="ig"/>
    <property type="match status" value="2"/>
</dbReference>
<comment type="similarity">
    <text evidence="2">Belongs to the natural cytotoxicity receptor (NCR) family.</text>
</comment>
<keyword evidence="18" id="KW-1185">Reference proteome</keyword>
<sequence length="747" mass="83270">MQPGGYIHITGLRVGLRTHVQAGAADAIHPSQNTSDPTRDVATVEPEPMEDRMMNGEDPTAEDTQDVTYAHMNRCTLSERIFTPISLSPTSSSAESRQALPVSLAKPRGSSRTACNSSVDSHLGFDRFSLYQDDGAHVPGLPDILFQNSFLVGPVTSAHAGTYRCHGYYSHFPCVVSTQRAPGDCGLYDKPSLSTDGCLVVMPGESVSLRCSSAHISFNGFSLSKDGRAVLSQHQNGGRWGDFILGPVNLSFSGIYTCYSWYSGSPYVWSAPSDALELVVTDTSHPVPFVMYEKGTYIVMWDTTNQDYTTENLIRIGMAGLPLVALLAILAENWLGHQVPHEEDQQDLPELSCSRQKTQTEWTFGLTPKGLSLSQRTSAQKQTLSKPVIWAKPSFMIPKGTLVIIWCQGTHEAVEYQLHFEGGLSAFKRPESPGMVNRVKFPIPDPLDLVVTGLYDTPTLSVQPRPEVTSGENVTFRCRLETATSTFFLLKEGRPSRPQRRYGNIQAEFPMGPVSTAHRGTYRCFGSYNKHTWSFPSEPVKLLVEGHWDSYMLTTETQFQEDPVLWDHNAQNLLRIGLVFLVLVALVWLLVEDWLHRKKPQDRASRASSQECRRRQRELTRHFDHGCCMMISTLYEDPSGCSEKDICKENKSMPCLSSFCVYPQFFHLAHYNTKTGSPVCLPCLLPSSRFIQQVDGTIRRWGKGPNSTSINTCAPEARYVLSIFTLHLLKGGNNSFFLVIDEFMTSS</sequence>
<organism evidence="17 18">
    <name type="scientific">Balaenoptera physalus</name>
    <name type="common">Fin whale</name>
    <name type="synonym">Balaena physalus</name>
    <dbReference type="NCBI Taxonomy" id="9770"/>
    <lineage>
        <taxon>Eukaryota</taxon>
        <taxon>Metazoa</taxon>
        <taxon>Chordata</taxon>
        <taxon>Craniata</taxon>
        <taxon>Vertebrata</taxon>
        <taxon>Euteleostomi</taxon>
        <taxon>Mammalia</taxon>
        <taxon>Eutheria</taxon>
        <taxon>Laurasiatheria</taxon>
        <taxon>Artiodactyla</taxon>
        <taxon>Whippomorpha</taxon>
        <taxon>Cetacea</taxon>
        <taxon>Mysticeti</taxon>
        <taxon>Balaenopteridae</taxon>
        <taxon>Balaenoptera</taxon>
    </lineage>
</organism>
<dbReference type="OrthoDB" id="6151406at2759"/>
<dbReference type="GO" id="GO:0007166">
    <property type="term" value="P:cell surface receptor signaling pathway"/>
    <property type="evidence" value="ECO:0007669"/>
    <property type="project" value="UniProtKB-ARBA"/>
</dbReference>
<dbReference type="PANTHER" id="PTHR11738:SF14">
    <property type="entry name" value="NATURAL CYTOTOXICITY TRIGGERING RECEPTOR 1"/>
    <property type="match status" value="1"/>
</dbReference>
<evidence type="ECO:0000256" key="14">
    <source>
        <dbReference type="ARBA" id="ARBA00041225"/>
    </source>
</evidence>
<dbReference type="Proteomes" id="UP000437017">
    <property type="component" value="Unassembled WGS sequence"/>
</dbReference>
<dbReference type="InterPro" id="IPR003599">
    <property type="entry name" value="Ig_sub"/>
</dbReference>
<evidence type="ECO:0000256" key="7">
    <source>
        <dbReference type="ARBA" id="ARBA00022989"/>
    </source>
</evidence>
<comment type="subcellular location">
    <subcellularLocation>
        <location evidence="1">Cell membrane</location>
        <topology evidence="1">Single-pass type I membrane protein</topology>
    </subcellularLocation>
</comment>
<evidence type="ECO:0000256" key="2">
    <source>
        <dbReference type="ARBA" id="ARBA00006531"/>
    </source>
</evidence>
<keyword evidence="12" id="KW-0393">Immunoglobulin domain</keyword>
<evidence type="ECO:0000259" key="16">
    <source>
        <dbReference type="PROSITE" id="PS50835"/>
    </source>
</evidence>
<feature type="region of interest" description="Disordered" evidence="15">
    <location>
        <begin position="27"/>
        <end position="61"/>
    </location>
</feature>
<evidence type="ECO:0000256" key="3">
    <source>
        <dbReference type="ARBA" id="ARBA00022475"/>
    </source>
</evidence>
<dbReference type="InterPro" id="IPR013783">
    <property type="entry name" value="Ig-like_fold"/>
</dbReference>
<dbReference type="FunFam" id="2.60.40.10:FF:000049">
    <property type="entry name" value="Leukocyte immunoglobulin-like receptor subfamily B member 1"/>
    <property type="match status" value="1"/>
</dbReference>
<evidence type="ECO:0000256" key="5">
    <source>
        <dbReference type="ARBA" id="ARBA00022729"/>
    </source>
</evidence>
<evidence type="ECO:0000256" key="4">
    <source>
        <dbReference type="ARBA" id="ARBA00022692"/>
    </source>
</evidence>
<dbReference type="InterPro" id="IPR036179">
    <property type="entry name" value="Ig-like_dom_sf"/>
</dbReference>
<dbReference type="GO" id="GO:0002764">
    <property type="term" value="P:immune response-regulating signaling pathway"/>
    <property type="evidence" value="ECO:0007669"/>
    <property type="project" value="TreeGrafter"/>
</dbReference>
<protein>
    <recommendedName>
        <fullName evidence="13">Natural cytotoxicity triggering receptor 1</fullName>
    </recommendedName>
    <alternativeName>
        <fullName evidence="14">Natural killer cell p46-related protein</fullName>
    </alternativeName>
</protein>
<evidence type="ECO:0000256" key="13">
    <source>
        <dbReference type="ARBA" id="ARBA00040484"/>
    </source>
</evidence>
<dbReference type="AlphaFoldDB" id="A0A643C948"/>
<dbReference type="InterPro" id="IPR050412">
    <property type="entry name" value="Ig-like_Receptors_ImmuneReg"/>
</dbReference>
<name>A0A643C948_BALPH</name>
<dbReference type="InterPro" id="IPR013151">
    <property type="entry name" value="Immunoglobulin_dom"/>
</dbReference>
<evidence type="ECO:0000256" key="11">
    <source>
        <dbReference type="ARBA" id="ARBA00023180"/>
    </source>
</evidence>
<proteinExistence type="inferred from homology"/>
<dbReference type="InterPro" id="IPR007110">
    <property type="entry name" value="Ig-like_dom"/>
</dbReference>
<accession>A0A643C948</accession>
<keyword evidence="11" id="KW-0325">Glycoprotein</keyword>
<evidence type="ECO:0000313" key="18">
    <source>
        <dbReference type="Proteomes" id="UP000437017"/>
    </source>
</evidence>
<keyword evidence="10" id="KW-0675">Receptor</keyword>
<comment type="caution">
    <text evidence="17">The sequence shown here is derived from an EMBL/GenBank/DDBJ whole genome shotgun (WGS) entry which is preliminary data.</text>
</comment>
<keyword evidence="7" id="KW-1133">Transmembrane helix</keyword>
<evidence type="ECO:0000256" key="15">
    <source>
        <dbReference type="SAM" id="MobiDB-lite"/>
    </source>
</evidence>
<evidence type="ECO:0000256" key="12">
    <source>
        <dbReference type="ARBA" id="ARBA00023319"/>
    </source>
</evidence>
<keyword evidence="3" id="KW-1003">Cell membrane</keyword>
<keyword evidence="8" id="KW-0472">Membrane</keyword>
<evidence type="ECO:0000256" key="10">
    <source>
        <dbReference type="ARBA" id="ARBA00023170"/>
    </source>
</evidence>
<evidence type="ECO:0000256" key="1">
    <source>
        <dbReference type="ARBA" id="ARBA00004251"/>
    </source>
</evidence>
<dbReference type="PANTHER" id="PTHR11738">
    <property type="entry name" value="MHC CLASS I NK CELL RECEPTOR"/>
    <property type="match status" value="1"/>
</dbReference>
<dbReference type="EMBL" id="SGJD01002087">
    <property type="protein sequence ID" value="KAB0396739.1"/>
    <property type="molecule type" value="Genomic_DNA"/>
</dbReference>
<gene>
    <name evidence="17" type="ORF">E2I00_009753</name>
</gene>
<keyword evidence="4" id="KW-0812">Transmembrane</keyword>
<dbReference type="SMART" id="SM00409">
    <property type="entry name" value="IG"/>
    <property type="match status" value="2"/>
</dbReference>
<evidence type="ECO:0000313" key="17">
    <source>
        <dbReference type="EMBL" id="KAB0396739.1"/>
    </source>
</evidence>